<sequence length="162" mass="18046">MTTQQQINIAAPRSGDIDPKYIRQSASSSSNWEMFKWLFMRISGPILLVLIFTHLFTNLMIGDGVHGLNFGLVAGKWASPLWQIWDLVMLWLAMIHGTIGVATIIDDYTKKDSTRVAFKVVLYLASIAIVVLGTLVIFTFEPCMTDAAGNLLDNSPSFCFNQ</sequence>
<proteinExistence type="predicted"/>
<dbReference type="RefSeq" id="WP_043057461.1">
    <property type="nucleotide sequence ID" value="NZ_LXEY01000020.1"/>
</dbReference>
<dbReference type="GO" id="GO:0046872">
    <property type="term" value="F:metal ion binding"/>
    <property type="evidence" value="ECO:0007669"/>
    <property type="project" value="UniProtKB-KW"/>
</dbReference>
<evidence type="ECO:0000256" key="2">
    <source>
        <dbReference type="ARBA" id="ARBA00022617"/>
    </source>
</evidence>
<keyword evidence="5 8" id="KW-1133">Transmembrane helix</keyword>
<accession>A0A1B7LY35</accession>
<evidence type="ECO:0000313" key="9">
    <source>
        <dbReference type="EMBL" id="OAV60192.1"/>
    </source>
</evidence>
<dbReference type="SUPFAM" id="SSF81343">
    <property type="entry name" value="Fumarate reductase respiratory complex transmembrane subunits"/>
    <property type="match status" value="1"/>
</dbReference>
<keyword evidence="6" id="KW-0408">Iron</keyword>
<comment type="caution">
    <text evidence="9">The sequence shown here is derived from an EMBL/GenBank/DDBJ whole genome shotgun (WGS) entry which is preliminary data.</text>
</comment>
<keyword evidence="7 8" id="KW-0472">Membrane</keyword>
<keyword evidence="3 8" id="KW-0812">Transmembrane</keyword>
<dbReference type="InterPro" id="IPR034804">
    <property type="entry name" value="SQR/QFR_C/D"/>
</dbReference>
<evidence type="ECO:0000256" key="1">
    <source>
        <dbReference type="ARBA" id="ARBA00004370"/>
    </source>
</evidence>
<protein>
    <submittedName>
        <fullName evidence="9">Succinate dehydrogenase</fullName>
    </submittedName>
</protein>
<dbReference type="Proteomes" id="UP000078292">
    <property type="component" value="Unassembled WGS sequence"/>
</dbReference>
<feature type="transmembrane region" description="Helical" evidence="8">
    <location>
        <begin position="38"/>
        <end position="61"/>
    </location>
</feature>
<dbReference type="Gene3D" id="1.20.1300.10">
    <property type="entry name" value="Fumarate reductase/succinate dehydrogenase, transmembrane subunit"/>
    <property type="match status" value="1"/>
</dbReference>
<dbReference type="CDD" id="cd03500">
    <property type="entry name" value="SQR_TypeA_SdhD_like"/>
    <property type="match status" value="1"/>
</dbReference>
<comment type="subcellular location">
    <subcellularLocation>
        <location evidence="1">Membrane</location>
    </subcellularLocation>
</comment>
<gene>
    <name evidence="9" type="ORF">A6F49_12435</name>
</gene>
<reference evidence="9 10" key="1">
    <citation type="submission" date="2016-04" db="EMBL/GenBank/DDBJ databases">
        <title>First whole genome shotgun sequence of the bacterium Enteractinococcus sp. strain UASWS1574.</title>
        <authorList>
            <person name="Crovadore J."/>
            <person name="Chablais R."/>
            <person name="Lefort F."/>
        </authorList>
    </citation>
    <scope>NUCLEOTIDE SEQUENCE [LARGE SCALE GENOMIC DNA]</scope>
    <source>
        <strain evidence="9 10">UASWS1574</strain>
    </source>
</reference>
<dbReference type="OrthoDB" id="67843at2"/>
<evidence type="ECO:0000313" key="10">
    <source>
        <dbReference type="Proteomes" id="UP000078292"/>
    </source>
</evidence>
<dbReference type="InterPro" id="IPR000701">
    <property type="entry name" value="SuccDH_FuR_B_TM-su"/>
</dbReference>
<organism evidence="9 10">
    <name type="scientific">Enteractinococcus helveticum</name>
    <dbReference type="NCBI Taxonomy" id="1837282"/>
    <lineage>
        <taxon>Bacteria</taxon>
        <taxon>Bacillati</taxon>
        <taxon>Actinomycetota</taxon>
        <taxon>Actinomycetes</taxon>
        <taxon>Micrococcales</taxon>
        <taxon>Micrococcaceae</taxon>
    </lineage>
</organism>
<evidence type="ECO:0000256" key="3">
    <source>
        <dbReference type="ARBA" id="ARBA00022692"/>
    </source>
</evidence>
<dbReference type="EMBL" id="LXEY01000020">
    <property type="protein sequence ID" value="OAV60192.1"/>
    <property type="molecule type" value="Genomic_DNA"/>
</dbReference>
<evidence type="ECO:0000256" key="4">
    <source>
        <dbReference type="ARBA" id="ARBA00022723"/>
    </source>
</evidence>
<dbReference type="STRING" id="1837282.A6F49_12435"/>
<feature type="transmembrane region" description="Helical" evidence="8">
    <location>
        <begin position="117"/>
        <end position="140"/>
    </location>
</feature>
<dbReference type="Pfam" id="PF01127">
    <property type="entry name" value="Sdh_cyt"/>
    <property type="match status" value="1"/>
</dbReference>
<keyword evidence="4" id="KW-0479">Metal-binding</keyword>
<dbReference type="AlphaFoldDB" id="A0A1B7LY35"/>
<feature type="transmembrane region" description="Helical" evidence="8">
    <location>
        <begin position="81"/>
        <end position="105"/>
    </location>
</feature>
<name>A0A1B7LY35_9MICC</name>
<evidence type="ECO:0000256" key="6">
    <source>
        <dbReference type="ARBA" id="ARBA00023004"/>
    </source>
</evidence>
<keyword evidence="10" id="KW-1185">Reference proteome</keyword>
<dbReference type="GO" id="GO:0016020">
    <property type="term" value="C:membrane"/>
    <property type="evidence" value="ECO:0007669"/>
    <property type="project" value="UniProtKB-SubCell"/>
</dbReference>
<evidence type="ECO:0000256" key="7">
    <source>
        <dbReference type="ARBA" id="ARBA00023136"/>
    </source>
</evidence>
<evidence type="ECO:0000256" key="5">
    <source>
        <dbReference type="ARBA" id="ARBA00022989"/>
    </source>
</evidence>
<evidence type="ECO:0000256" key="8">
    <source>
        <dbReference type="SAM" id="Phobius"/>
    </source>
</evidence>
<keyword evidence="2" id="KW-0349">Heme</keyword>